<proteinExistence type="predicted"/>
<gene>
    <name evidence="1" type="ORF">FLL46_08955</name>
</gene>
<dbReference type="OrthoDB" id="8911262at2"/>
<dbReference type="Proteomes" id="UP000315439">
    <property type="component" value="Unassembled WGS sequence"/>
</dbReference>
<dbReference type="PANTHER" id="PTHR35175:SF2">
    <property type="entry name" value="DUF1289 DOMAIN-CONTAINING PROTEIN"/>
    <property type="match status" value="1"/>
</dbReference>
<dbReference type="RefSeq" id="WP_142893141.1">
    <property type="nucleotide sequence ID" value="NZ_ML660162.1"/>
</dbReference>
<dbReference type="InterPro" id="IPR010710">
    <property type="entry name" value="DUF1289"/>
</dbReference>
<name>A0A545UGU6_9GAMM</name>
<dbReference type="PANTHER" id="PTHR35175">
    <property type="entry name" value="DUF1289 DOMAIN-CONTAINING PROTEIN"/>
    <property type="match status" value="1"/>
</dbReference>
<dbReference type="Pfam" id="PF06945">
    <property type="entry name" value="DUF1289"/>
    <property type="match status" value="1"/>
</dbReference>
<comment type="caution">
    <text evidence="1">The sequence shown here is derived from an EMBL/GenBank/DDBJ whole genome shotgun (WGS) entry which is preliminary data.</text>
</comment>
<dbReference type="EMBL" id="VIKS01000004">
    <property type="protein sequence ID" value="TQV88633.1"/>
    <property type="molecule type" value="Genomic_DNA"/>
</dbReference>
<reference evidence="1 2" key="1">
    <citation type="submission" date="2019-07" db="EMBL/GenBank/DDBJ databases">
        <title>Draft genome for Aliikangiella sp. M105.</title>
        <authorList>
            <person name="Wang G."/>
        </authorList>
    </citation>
    <scope>NUCLEOTIDE SEQUENCE [LARGE SCALE GENOMIC DNA]</scope>
    <source>
        <strain evidence="1 2">M105</strain>
    </source>
</reference>
<dbReference type="AlphaFoldDB" id="A0A545UGU6"/>
<accession>A0A545UGU6</accession>
<protein>
    <submittedName>
        <fullName evidence="1">DUF1289 domain-containing protein</fullName>
    </submittedName>
</protein>
<evidence type="ECO:0000313" key="1">
    <source>
        <dbReference type="EMBL" id="TQV88633.1"/>
    </source>
</evidence>
<sequence length="72" mass="7965">MNNQDATPITSPCISQCCLDEEDICVGCFRHIDEITGWHGADNQRRQEILDNTAKRKLAKDASISNKMGGLS</sequence>
<keyword evidence="2" id="KW-1185">Reference proteome</keyword>
<evidence type="ECO:0000313" key="2">
    <source>
        <dbReference type="Proteomes" id="UP000315439"/>
    </source>
</evidence>
<organism evidence="1 2">
    <name type="scientific">Aliikangiella coralliicola</name>
    <dbReference type="NCBI Taxonomy" id="2592383"/>
    <lineage>
        <taxon>Bacteria</taxon>
        <taxon>Pseudomonadati</taxon>
        <taxon>Pseudomonadota</taxon>
        <taxon>Gammaproteobacteria</taxon>
        <taxon>Oceanospirillales</taxon>
        <taxon>Pleioneaceae</taxon>
        <taxon>Aliikangiella</taxon>
    </lineage>
</organism>